<dbReference type="PANTHER" id="PTHR30502">
    <property type="entry name" value="2-KETO-3-DEOXY-L-RHAMNONATE ALDOLASE"/>
    <property type="match status" value="1"/>
</dbReference>
<accession>A0A381T0S6</accession>
<evidence type="ECO:0000256" key="2">
    <source>
        <dbReference type="ARBA" id="ARBA00022723"/>
    </source>
</evidence>
<organism evidence="5">
    <name type="scientific">marine metagenome</name>
    <dbReference type="NCBI Taxonomy" id="408172"/>
    <lineage>
        <taxon>unclassified sequences</taxon>
        <taxon>metagenomes</taxon>
        <taxon>ecological metagenomes</taxon>
    </lineage>
</organism>
<name>A0A381T0S6_9ZZZZ</name>
<protein>
    <recommendedName>
        <fullName evidence="4">HpcH/HpaI aldolase/citrate lyase domain-containing protein</fullName>
    </recommendedName>
</protein>
<dbReference type="GO" id="GO:0005737">
    <property type="term" value="C:cytoplasm"/>
    <property type="evidence" value="ECO:0007669"/>
    <property type="project" value="TreeGrafter"/>
</dbReference>
<comment type="similarity">
    <text evidence="1">Belongs to the HpcH/HpaI aldolase family.</text>
</comment>
<proteinExistence type="inferred from homology"/>
<dbReference type="AlphaFoldDB" id="A0A381T0S6"/>
<dbReference type="PANTHER" id="PTHR30502:SF0">
    <property type="entry name" value="PHOSPHOENOLPYRUVATE CARBOXYLASE FAMILY PROTEIN"/>
    <property type="match status" value="1"/>
</dbReference>
<keyword evidence="2" id="KW-0479">Metal-binding</keyword>
<dbReference type="SUPFAM" id="SSF51621">
    <property type="entry name" value="Phosphoenolpyruvate/pyruvate domain"/>
    <property type="match status" value="1"/>
</dbReference>
<dbReference type="Pfam" id="PF03328">
    <property type="entry name" value="HpcH_HpaI"/>
    <property type="match status" value="1"/>
</dbReference>
<dbReference type="InterPro" id="IPR005000">
    <property type="entry name" value="Aldolase/citrate-lyase_domain"/>
</dbReference>
<dbReference type="EMBL" id="UINC01003853">
    <property type="protein sequence ID" value="SVA09796.1"/>
    <property type="molecule type" value="Genomic_DNA"/>
</dbReference>
<dbReference type="InterPro" id="IPR015813">
    <property type="entry name" value="Pyrv/PenolPyrv_kinase-like_dom"/>
</dbReference>
<keyword evidence="3" id="KW-0456">Lyase</keyword>
<evidence type="ECO:0000256" key="1">
    <source>
        <dbReference type="ARBA" id="ARBA00005568"/>
    </source>
</evidence>
<evidence type="ECO:0000259" key="4">
    <source>
        <dbReference type="Pfam" id="PF03328"/>
    </source>
</evidence>
<dbReference type="InterPro" id="IPR050251">
    <property type="entry name" value="HpcH-HpaI_aldolase"/>
</dbReference>
<reference evidence="5" key="1">
    <citation type="submission" date="2018-05" db="EMBL/GenBank/DDBJ databases">
        <authorList>
            <person name="Lanie J.A."/>
            <person name="Ng W.-L."/>
            <person name="Kazmierczak K.M."/>
            <person name="Andrzejewski T.M."/>
            <person name="Davidsen T.M."/>
            <person name="Wayne K.J."/>
            <person name="Tettelin H."/>
            <person name="Glass J.I."/>
            <person name="Rusch D."/>
            <person name="Podicherti R."/>
            <person name="Tsui H.-C.T."/>
            <person name="Winkler M.E."/>
        </authorList>
    </citation>
    <scope>NUCLEOTIDE SEQUENCE</scope>
</reference>
<dbReference type="GO" id="GO:0046872">
    <property type="term" value="F:metal ion binding"/>
    <property type="evidence" value="ECO:0007669"/>
    <property type="project" value="UniProtKB-KW"/>
</dbReference>
<gene>
    <name evidence="5" type="ORF">METZ01_LOCUS62650</name>
</gene>
<dbReference type="GO" id="GO:0016832">
    <property type="term" value="F:aldehyde-lyase activity"/>
    <property type="evidence" value="ECO:0007669"/>
    <property type="project" value="TreeGrafter"/>
</dbReference>
<evidence type="ECO:0000313" key="5">
    <source>
        <dbReference type="EMBL" id="SVA09796.1"/>
    </source>
</evidence>
<evidence type="ECO:0000256" key="3">
    <source>
        <dbReference type="ARBA" id="ARBA00023239"/>
    </source>
</evidence>
<dbReference type="Gene3D" id="3.20.20.60">
    <property type="entry name" value="Phosphoenolpyruvate-binding domains"/>
    <property type="match status" value="1"/>
</dbReference>
<feature type="domain" description="HpcH/HpaI aldolase/citrate lyase" evidence="4">
    <location>
        <begin position="21"/>
        <end position="198"/>
    </location>
</feature>
<sequence>MKDKLSRKEPCIGVSIMFFCPQIVEMIGYLGFDWILLDCEHGSIDSSELESMAIAGRAAGLSVIVRPPSNHPADIIAAMDKGADGVQIPHITDATQAVNAVKSVKFYPSGNRTLAVGTRSSRYGIGMDLDEFVNVSNKESIVVLQIEDKEAVDNLDDILQTENVDVFFVGPSDLSQSLGYPGKANESPVREVIDKLFEDIHSKGLVSGTAGNPQSIKNLRSRGISYLYTHTNSLLSEGSRGIIN</sequence>
<dbReference type="InterPro" id="IPR040442">
    <property type="entry name" value="Pyrv_kinase-like_dom_sf"/>
</dbReference>